<evidence type="ECO:0000313" key="1">
    <source>
        <dbReference type="EMBL" id="CEK65049.1"/>
    </source>
</evidence>
<protein>
    <submittedName>
        <fullName evidence="1">Uncharacterized protein</fullName>
    </submittedName>
</protein>
<feature type="non-terminal residue" evidence="1">
    <location>
        <position position="62"/>
    </location>
</feature>
<sequence>MSYNRRDKENEKLNSFYSWSGNLTHYSDTRIVKEEWNNILLLEKLKSDETSKTEIQVGRKHQ</sequence>
<name>A0A0B6Z8W9_9EUPU</name>
<dbReference type="EMBL" id="HACG01018184">
    <property type="protein sequence ID" value="CEK65049.1"/>
    <property type="molecule type" value="Transcribed_RNA"/>
</dbReference>
<dbReference type="AlphaFoldDB" id="A0A0B6Z8W9"/>
<organism evidence="1">
    <name type="scientific">Arion vulgaris</name>
    <dbReference type="NCBI Taxonomy" id="1028688"/>
    <lineage>
        <taxon>Eukaryota</taxon>
        <taxon>Metazoa</taxon>
        <taxon>Spiralia</taxon>
        <taxon>Lophotrochozoa</taxon>
        <taxon>Mollusca</taxon>
        <taxon>Gastropoda</taxon>
        <taxon>Heterobranchia</taxon>
        <taxon>Euthyneura</taxon>
        <taxon>Panpulmonata</taxon>
        <taxon>Eupulmonata</taxon>
        <taxon>Stylommatophora</taxon>
        <taxon>Helicina</taxon>
        <taxon>Arionoidea</taxon>
        <taxon>Arionidae</taxon>
        <taxon>Arion</taxon>
    </lineage>
</organism>
<gene>
    <name evidence="1" type="primary">ORF53721</name>
</gene>
<accession>A0A0B6Z8W9</accession>
<proteinExistence type="predicted"/>
<reference evidence="1" key="1">
    <citation type="submission" date="2014-12" db="EMBL/GenBank/DDBJ databases">
        <title>Insight into the proteome of Arion vulgaris.</title>
        <authorList>
            <person name="Aradska J."/>
            <person name="Bulat T."/>
            <person name="Smidak R."/>
            <person name="Sarate P."/>
            <person name="Gangsoo J."/>
            <person name="Sialana F."/>
            <person name="Bilban M."/>
            <person name="Lubec G."/>
        </authorList>
    </citation>
    <scope>NUCLEOTIDE SEQUENCE</scope>
    <source>
        <tissue evidence="1">Skin</tissue>
    </source>
</reference>